<dbReference type="KEGG" id="tad:TRIADDRAFT_61597"/>
<keyword evidence="5" id="KW-1185">Reference proteome</keyword>
<evidence type="ECO:0000313" key="4">
    <source>
        <dbReference type="EMBL" id="EDV19947.1"/>
    </source>
</evidence>
<dbReference type="HOGENOM" id="CLU_554723_0_0_1"/>
<feature type="domain" description="CUB" evidence="3">
    <location>
        <begin position="248"/>
        <end position="362"/>
    </location>
</feature>
<dbReference type="InterPro" id="IPR000859">
    <property type="entry name" value="CUB_dom"/>
</dbReference>
<accession>B3SBF5</accession>
<dbReference type="Gene3D" id="2.60.120.290">
    <property type="entry name" value="Spermadhesin, CUB domain"/>
    <property type="match status" value="3"/>
</dbReference>
<dbReference type="FunFam" id="2.60.120.290:FF:000005">
    <property type="entry name" value="Procollagen C-endopeptidase enhancer 1"/>
    <property type="match status" value="2"/>
</dbReference>
<proteinExistence type="predicted"/>
<organism evidence="4 5">
    <name type="scientific">Trichoplax adhaerens</name>
    <name type="common">Trichoplax reptans</name>
    <dbReference type="NCBI Taxonomy" id="10228"/>
    <lineage>
        <taxon>Eukaryota</taxon>
        <taxon>Metazoa</taxon>
        <taxon>Placozoa</taxon>
        <taxon>Uniplacotomia</taxon>
        <taxon>Trichoplacea</taxon>
        <taxon>Trichoplacidae</taxon>
        <taxon>Trichoplax</taxon>
    </lineage>
</organism>
<dbReference type="CDD" id="cd00041">
    <property type="entry name" value="CUB"/>
    <property type="match status" value="2"/>
</dbReference>
<keyword evidence="1 2" id="KW-1015">Disulfide bond</keyword>
<dbReference type="OrthoDB" id="6116165at2759"/>
<dbReference type="SUPFAM" id="SSF49854">
    <property type="entry name" value="Spermadhesin, CUB domain"/>
    <property type="match status" value="3"/>
</dbReference>
<protein>
    <recommendedName>
        <fullName evidence="3">CUB domain-containing protein</fullName>
    </recommendedName>
</protein>
<evidence type="ECO:0000256" key="1">
    <source>
        <dbReference type="ARBA" id="ARBA00023157"/>
    </source>
</evidence>
<dbReference type="InParanoid" id="B3SBF5"/>
<dbReference type="RefSeq" id="XP_002117537.1">
    <property type="nucleotide sequence ID" value="XM_002117501.1"/>
</dbReference>
<dbReference type="AlphaFoldDB" id="B3SBF5"/>
<evidence type="ECO:0000313" key="5">
    <source>
        <dbReference type="Proteomes" id="UP000009022"/>
    </source>
</evidence>
<reference evidence="4 5" key="1">
    <citation type="journal article" date="2008" name="Nature">
        <title>The Trichoplax genome and the nature of placozoans.</title>
        <authorList>
            <person name="Srivastava M."/>
            <person name="Begovic E."/>
            <person name="Chapman J."/>
            <person name="Putnam N.H."/>
            <person name="Hellsten U."/>
            <person name="Kawashima T."/>
            <person name="Kuo A."/>
            <person name="Mitros T."/>
            <person name="Salamov A."/>
            <person name="Carpenter M.L."/>
            <person name="Signorovitch A.Y."/>
            <person name="Moreno M.A."/>
            <person name="Kamm K."/>
            <person name="Grimwood J."/>
            <person name="Schmutz J."/>
            <person name="Shapiro H."/>
            <person name="Grigoriev I.V."/>
            <person name="Buss L.W."/>
            <person name="Schierwater B."/>
            <person name="Dellaporta S.L."/>
            <person name="Rokhsar D.S."/>
        </authorList>
    </citation>
    <scope>NUCLEOTIDE SEQUENCE [LARGE SCALE GENOMIC DNA]</scope>
    <source>
        <strain evidence="4 5">Grell-BS-1999</strain>
    </source>
</reference>
<name>B3SBF5_TRIAD</name>
<gene>
    <name evidence="4" type="ORF">TRIADDRAFT_61597</name>
</gene>
<dbReference type="InterPro" id="IPR035914">
    <property type="entry name" value="Sperma_CUB_dom_sf"/>
</dbReference>
<feature type="disulfide bond" evidence="2">
    <location>
        <begin position="126"/>
        <end position="153"/>
    </location>
</feature>
<evidence type="ECO:0000259" key="3">
    <source>
        <dbReference type="PROSITE" id="PS01180"/>
    </source>
</evidence>
<comment type="caution">
    <text evidence="2">Lacks conserved residue(s) required for the propagation of feature annotation.</text>
</comment>
<sequence>MMACVDASCNFKLTSNSGSFHSPNYPNNYASGKCEYKITVPKGKAVQLTWKTFNVGPSKVNKKCPGDTVSVYDGTKDKNNGIDILCGQEIQSITSSGGNLTIILDSKSDKKYKGFSASYTTIDVACNGMTLSTDSGYIASPNYPNPYPINSNCLYKIQLPPRKVIAIGWLGFDIPFGQPSNCQDYVEVYDKEPTESSKVYRYCDPGYYPPQFTSSSNVAYIKFVSSSTKNKNHKGFIAYYRSGTRQTCNINYGTATGVVTVPNVPSLVGQNLDCKININAKLSDIINFKWMEFGSDLFSKPDSCQNFIEIYGGDMTASNLVSKKCNSKTGSSVSMNGTTAIVHYKIKNYNTKKNFRLVYQGVTTGVLHKEIIFKNATCEAIEWYYNTPFGKVISRTSFSCSSAT</sequence>
<feature type="domain" description="CUB" evidence="3">
    <location>
        <begin position="126"/>
        <end position="243"/>
    </location>
</feature>
<dbReference type="GeneID" id="6758750"/>
<dbReference type="SMART" id="SM00042">
    <property type="entry name" value="CUB"/>
    <property type="match status" value="3"/>
</dbReference>
<dbReference type="InterPro" id="IPR052129">
    <property type="entry name" value="Spermadhesin-Link_domain"/>
</dbReference>
<dbReference type="CTD" id="6758750"/>
<dbReference type="OMA" id="CKININA"/>
<dbReference type="PANTHER" id="PTHR46908">
    <property type="entry name" value="CUBILIN-LIKE PROTEIN"/>
    <property type="match status" value="1"/>
</dbReference>
<dbReference type="eggNOG" id="KOG4292">
    <property type="taxonomic scope" value="Eukaryota"/>
</dbReference>
<dbReference type="STRING" id="10228.B3SBF5"/>
<feature type="domain" description="CUB" evidence="3">
    <location>
        <begin position="9"/>
        <end position="122"/>
    </location>
</feature>
<dbReference type="PhylomeDB" id="B3SBF5"/>
<dbReference type="PANTHER" id="PTHR46908:SF8">
    <property type="entry name" value="C-TYPE LECTIN DOMAIN-CONTAINING PROTEIN"/>
    <property type="match status" value="1"/>
</dbReference>
<dbReference type="Proteomes" id="UP000009022">
    <property type="component" value="Unassembled WGS sequence"/>
</dbReference>
<dbReference type="PROSITE" id="PS01180">
    <property type="entry name" value="CUB"/>
    <property type="match status" value="3"/>
</dbReference>
<dbReference type="Pfam" id="PF00431">
    <property type="entry name" value="CUB"/>
    <property type="match status" value="3"/>
</dbReference>
<evidence type="ECO:0000256" key="2">
    <source>
        <dbReference type="PROSITE-ProRule" id="PRU00059"/>
    </source>
</evidence>
<dbReference type="EMBL" id="DS985264">
    <property type="protein sequence ID" value="EDV19947.1"/>
    <property type="molecule type" value="Genomic_DNA"/>
</dbReference>